<name>A0A6L7GV84_9ACTN</name>
<keyword evidence="1" id="KW-0812">Transmembrane</keyword>
<evidence type="ECO:0000313" key="2">
    <source>
        <dbReference type="EMBL" id="MXP23886.1"/>
    </source>
</evidence>
<protein>
    <recommendedName>
        <fullName evidence="4">Pyrrolo-quinoline quinone</fullName>
    </recommendedName>
</protein>
<keyword evidence="1" id="KW-0472">Membrane</keyword>
<feature type="transmembrane region" description="Helical" evidence="1">
    <location>
        <begin position="149"/>
        <end position="171"/>
    </location>
</feature>
<reference evidence="2 3" key="1">
    <citation type="submission" date="2019-11" db="EMBL/GenBank/DDBJ databases">
        <title>Gordonia sp. nov., a novel actinobacterium isolated from mangrove soil in Hainan.</title>
        <authorList>
            <person name="Huang X."/>
            <person name="Xie Y."/>
            <person name="Chu X."/>
            <person name="Xiao K."/>
        </authorList>
    </citation>
    <scope>NUCLEOTIDE SEQUENCE [LARGE SCALE GENOMIC DNA]</scope>
    <source>
        <strain evidence="2 3">HNM0687</strain>
    </source>
</reference>
<feature type="transmembrane region" description="Helical" evidence="1">
    <location>
        <begin position="72"/>
        <end position="92"/>
    </location>
</feature>
<comment type="caution">
    <text evidence="2">The sequence shown here is derived from an EMBL/GenBank/DDBJ whole genome shotgun (WGS) entry which is preliminary data.</text>
</comment>
<sequence length="578" mass="60066">MRRLVWIGGAIGTAVGATVLAAAAVVFRRPENRIGGDLHAATTYLAVSLAGGLAVAVFIVFLATLMLRGRPVAVAAAALLAGVTVAAAFAFLGKPARAAAWVISGPGAHPVVTMSRITWVLFAVASLVLLAVAVFVEPGAAIGRSGTRTAAVVGLVTAIALGTAGVAMATVSRTAIEPTASIAIPATPTMVGEREAYRLRSEIPQYVVPAGPGFVTVDSAAVTAYDGTTGVGRWRLPTDRLPDGCYPDGTWSTGTDATSVVIVHCARDDADGDQRDEKPSFTGLSGFDAMTGRHLWTNADGWGVHARSVSDGEGAVGVSRGDGDDAQIGALDVRSGHLRWSRPVTDCADLFNATTATHSLVVFEVCSGGKDVLTVLYDLESGSSRQIPIPLPQWRNVDAKIMLDVFSVAGSNVTVLATLDRTWPEVPLATIDTSSATARVEWGQVDWLDLDPENGLIQGDVAQTQAFPGNGTTEVLMTASGERRRLSGLDIYTSWSSAALNSWRFALVGDRVVTATEFGDGSPYWLVTVNPDGSSSRRPSPCGRAPGGVAAVPGAVLLVCPLSADEKERPGTEIIALQ</sequence>
<feature type="transmembrane region" description="Helical" evidence="1">
    <location>
        <begin position="117"/>
        <end position="137"/>
    </location>
</feature>
<dbReference type="EMBL" id="WMBR01000007">
    <property type="protein sequence ID" value="MXP23886.1"/>
    <property type="molecule type" value="Genomic_DNA"/>
</dbReference>
<proteinExistence type="predicted"/>
<keyword evidence="3" id="KW-1185">Reference proteome</keyword>
<organism evidence="2 3">
    <name type="scientific">Gordonia mangrovi</name>
    <dbReference type="NCBI Taxonomy" id="2665643"/>
    <lineage>
        <taxon>Bacteria</taxon>
        <taxon>Bacillati</taxon>
        <taxon>Actinomycetota</taxon>
        <taxon>Actinomycetes</taxon>
        <taxon>Mycobacteriales</taxon>
        <taxon>Gordoniaceae</taxon>
        <taxon>Gordonia</taxon>
    </lineage>
</organism>
<keyword evidence="1" id="KW-1133">Transmembrane helix</keyword>
<accession>A0A6L7GV84</accession>
<evidence type="ECO:0000256" key="1">
    <source>
        <dbReference type="SAM" id="Phobius"/>
    </source>
</evidence>
<dbReference type="InterPro" id="IPR011047">
    <property type="entry name" value="Quinoprotein_ADH-like_sf"/>
</dbReference>
<evidence type="ECO:0000313" key="3">
    <source>
        <dbReference type="Proteomes" id="UP000475545"/>
    </source>
</evidence>
<dbReference type="AlphaFoldDB" id="A0A6L7GV84"/>
<dbReference type="RefSeq" id="WP_160904080.1">
    <property type="nucleotide sequence ID" value="NZ_CP102850.1"/>
</dbReference>
<feature type="transmembrane region" description="Helical" evidence="1">
    <location>
        <begin position="45"/>
        <end position="65"/>
    </location>
</feature>
<dbReference type="Proteomes" id="UP000475545">
    <property type="component" value="Unassembled WGS sequence"/>
</dbReference>
<evidence type="ECO:0008006" key="4">
    <source>
        <dbReference type="Google" id="ProtNLM"/>
    </source>
</evidence>
<dbReference type="SUPFAM" id="SSF50998">
    <property type="entry name" value="Quinoprotein alcohol dehydrogenase-like"/>
    <property type="match status" value="1"/>
</dbReference>
<gene>
    <name evidence="2" type="ORF">GIY30_21340</name>
</gene>